<organism evidence="1">
    <name type="scientific">viral metagenome</name>
    <dbReference type="NCBI Taxonomy" id="1070528"/>
    <lineage>
        <taxon>unclassified sequences</taxon>
        <taxon>metagenomes</taxon>
        <taxon>organismal metagenomes</taxon>
    </lineage>
</organism>
<reference evidence="1" key="1">
    <citation type="journal article" date="2020" name="Nature">
        <title>Giant virus diversity and host interactions through global metagenomics.</title>
        <authorList>
            <person name="Schulz F."/>
            <person name="Roux S."/>
            <person name="Paez-Espino D."/>
            <person name="Jungbluth S."/>
            <person name="Walsh D.A."/>
            <person name="Denef V.J."/>
            <person name="McMahon K.D."/>
            <person name="Konstantinidis K.T."/>
            <person name="Eloe-Fadrosh E.A."/>
            <person name="Kyrpides N.C."/>
            <person name="Woyke T."/>
        </authorList>
    </citation>
    <scope>NUCLEOTIDE SEQUENCE</scope>
    <source>
        <strain evidence="1">GVMAG-M-3300023179-92</strain>
    </source>
</reference>
<protein>
    <submittedName>
        <fullName evidence="1">Uncharacterized protein</fullName>
    </submittedName>
</protein>
<accession>A0A6C0HFB5</accession>
<name>A0A6C0HFB5_9ZZZZ</name>
<dbReference type="EMBL" id="MN739935">
    <property type="protein sequence ID" value="QHT78713.1"/>
    <property type="molecule type" value="Genomic_DNA"/>
</dbReference>
<dbReference type="AlphaFoldDB" id="A0A6C0HFB5"/>
<evidence type="ECO:0000313" key="1">
    <source>
        <dbReference type="EMBL" id="QHT78713.1"/>
    </source>
</evidence>
<proteinExistence type="predicted"/>
<sequence length="78" mass="9890">MKRYEKKLWMFIFLIIHLNHLKYTNPLKYVILNRYVKNNNTSLNTFFNNIINYYENQELNQRTEMLRQASEYFRNRFM</sequence>